<name>A0A644U744_9ZZZZ</name>
<evidence type="ECO:0000256" key="1">
    <source>
        <dbReference type="ARBA" id="ARBA00023125"/>
    </source>
</evidence>
<dbReference type="EMBL" id="VSSQ01000083">
    <property type="protein sequence ID" value="MPL74765.1"/>
    <property type="molecule type" value="Genomic_DNA"/>
</dbReference>
<dbReference type="Gene3D" id="1.10.357.10">
    <property type="entry name" value="Tetracycline Repressor, domain 2"/>
    <property type="match status" value="1"/>
</dbReference>
<feature type="domain" description="Tetracyclin repressor-like C-terminal" evidence="3">
    <location>
        <begin position="98"/>
        <end position="186"/>
    </location>
</feature>
<dbReference type="Pfam" id="PF00440">
    <property type="entry name" value="TetR_N"/>
    <property type="match status" value="1"/>
</dbReference>
<feature type="domain" description="HTH tetR-type" evidence="2">
    <location>
        <begin position="16"/>
        <end position="61"/>
    </location>
</feature>
<dbReference type="AlphaFoldDB" id="A0A644U744"/>
<dbReference type="SUPFAM" id="SSF48498">
    <property type="entry name" value="Tetracyclin repressor-like, C-terminal domain"/>
    <property type="match status" value="1"/>
</dbReference>
<organism evidence="4">
    <name type="scientific">bioreactor metagenome</name>
    <dbReference type="NCBI Taxonomy" id="1076179"/>
    <lineage>
        <taxon>unclassified sequences</taxon>
        <taxon>metagenomes</taxon>
        <taxon>ecological metagenomes</taxon>
    </lineage>
</organism>
<dbReference type="InterPro" id="IPR041678">
    <property type="entry name" value="TetR_C_16"/>
</dbReference>
<dbReference type="InterPro" id="IPR036271">
    <property type="entry name" value="Tet_transcr_reg_TetR-rel_C_sf"/>
</dbReference>
<dbReference type="InterPro" id="IPR001647">
    <property type="entry name" value="HTH_TetR"/>
</dbReference>
<comment type="caution">
    <text evidence="4">The sequence shown here is derived from an EMBL/GenBank/DDBJ whole genome shotgun (WGS) entry which is preliminary data.</text>
</comment>
<sequence length="187" mass="21017">MEMKPGHDERPARQRILDVAILRFSCQPFSEVSLRDIAGDAQVDVAYVHRTFGSKVGLFRQALDAQFDFDAIFAEPVTREGVIRRLCDQITKESPRSSDEAGPIDMILRSCTSAETRDILREVSTERFLDRMIAKFGSESAMRVMLAISLLFGTVIQRNALGIERLASTPDDELRNAVHDAMMRLIA</sequence>
<dbReference type="GO" id="GO:0003677">
    <property type="term" value="F:DNA binding"/>
    <property type="evidence" value="ECO:0007669"/>
    <property type="project" value="UniProtKB-KW"/>
</dbReference>
<proteinExistence type="predicted"/>
<dbReference type="SUPFAM" id="SSF46689">
    <property type="entry name" value="Homeodomain-like"/>
    <property type="match status" value="1"/>
</dbReference>
<accession>A0A644U744</accession>
<evidence type="ECO:0000259" key="3">
    <source>
        <dbReference type="Pfam" id="PF17920"/>
    </source>
</evidence>
<dbReference type="Pfam" id="PF17920">
    <property type="entry name" value="TetR_C_16"/>
    <property type="match status" value="1"/>
</dbReference>
<protein>
    <recommendedName>
        <fullName evidence="5">HTH tetR-type domain-containing protein</fullName>
    </recommendedName>
</protein>
<gene>
    <name evidence="4" type="ORF">SDC9_20582</name>
</gene>
<reference evidence="4" key="1">
    <citation type="submission" date="2019-08" db="EMBL/GenBank/DDBJ databases">
        <authorList>
            <person name="Kucharzyk K."/>
            <person name="Murdoch R.W."/>
            <person name="Higgins S."/>
            <person name="Loffler F."/>
        </authorList>
    </citation>
    <scope>NUCLEOTIDE SEQUENCE</scope>
</reference>
<evidence type="ECO:0000259" key="2">
    <source>
        <dbReference type="Pfam" id="PF00440"/>
    </source>
</evidence>
<evidence type="ECO:0000313" key="4">
    <source>
        <dbReference type="EMBL" id="MPL74765.1"/>
    </source>
</evidence>
<keyword evidence="1" id="KW-0238">DNA-binding</keyword>
<evidence type="ECO:0008006" key="5">
    <source>
        <dbReference type="Google" id="ProtNLM"/>
    </source>
</evidence>
<dbReference type="InterPro" id="IPR009057">
    <property type="entry name" value="Homeodomain-like_sf"/>
</dbReference>